<feature type="coiled-coil region" evidence="1">
    <location>
        <begin position="559"/>
        <end position="617"/>
    </location>
</feature>
<reference evidence="3 4" key="1">
    <citation type="submission" date="2016-10" db="EMBL/GenBank/DDBJ databases">
        <authorList>
            <person name="de Groot N.N."/>
        </authorList>
    </citation>
    <scope>NUCLEOTIDE SEQUENCE [LARGE SCALE GENOMIC DNA]</scope>
    <source>
        <strain evidence="3 4">Nl7</strain>
    </source>
</reference>
<accession>A0A1H9YEP6</accession>
<dbReference type="NCBIfam" id="NF033916">
    <property type="entry name" value="antiphage_ZorA_3"/>
    <property type="match status" value="1"/>
</dbReference>
<keyword evidence="2" id="KW-0812">Transmembrane</keyword>
<dbReference type="OrthoDB" id="7524818at2"/>
<dbReference type="EMBL" id="FOHI01000001">
    <property type="protein sequence ID" value="SES66953.1"/>
    <property type="molecule type" value="Genomic_DNA"/>
</dbReference>
<evidence type="ECO:0000313" key="3">
    <source>
        <dbReference type="EMBL" id="SES66953.1"/>
    </source>
</evidence>
<protein>
    <submittedName>
        <fullName evidence="3">Methyl-accepting chemotaxis protein</fullName>
    </submittedName>
</protein>
<evidence type="ECO:0000313" key="4">
    <source>
        <dbReference type="Proteomes" id="UP000183339"/>
    </source>
</evidence>
<feature type="transmembrane region" description="Helical" evidence="2">
    <location>
        <begin position="180"/>
        <end position="206"/>
    </location>
</feature>
<dbReference type="RefSeq" id="WP_074703784.1">
    <property type="nucleotide sequence ID" value="NZ_FOHI01000001.1"/>
</dbReference>
<dbReference type="AlphaFoldDB" id="A0A1H9YEP6"/>
<gene>
    <name evidence="3" type="ORF">SAMN05216412_101170</name>
</gene>
<feature type="transmembrane region" description="Helical" evidence="2">
    <location>
        <begin position="135"/>
        <end position="152"/>
    </location>
</feature>
<name>A0A1H9YEP6_9PROT</name>
<keyword evidence="2" id="KW-0472">Membrane</keyword>
<proteinExistence type="predicted"/>
<evidence type="ECO:0000256" key="2">
    <source>
        <dbReference type="SAM" id="Phobius"/>
    </source>
</evidence>
<organism evidence="3 4">
    <name type="scientific">Nitrosospira multiformis</name>
    <dbReference type="NCBI Taxonomy" id="1231"/>
    <lineage>
        <taxon>Bacteria</taxon>
        <taxon>Pseudomonadati</taxon>
        <taxon>Pseudomonadota</taxon>
        <taxon>Betaproteobacteria</taxon>
        <taxon>Nitrosomonadales</taxon>
        <taxon>Nitrosomonadaceae</taxon>
        <taxon>Nitrosospira</taxon>
    </lineage>
</organism>
<feature type="transmembrane region" description="Helical" evidence="2">
    <location>
        <begin position="20"/>
        <end position="40"/>
    </location>
</feature>
<dbReference type="Proteomes" id="UP000183339">
    <property type="component" value="Unassembled WGS sequence"/>
</dbReference>
<sequence length="665" mass="73104">MTWLANYLGHPSLGNMSGVPLWMFILVLFLTIVFILGYLIQGLRVWFQLWSPVRRIQLFEKEKQPVKPSELREIFRWEPLKHLWDEYTDTLHELKKATNGTLSLTEIRATVPAETFFTRDVLVDGRLFDDFTRHLPGVLTGLGIIGTFAGLLEGLGKFDPSSTTTAVSGLGPLMAGVEHAFMVSAIAISCAMGVTFFSKLVLACFYRLVEKLNHGIDALYSTGAGEEYLSRLVQASEKNEAHTAQLKDALVEDLTKLMTNLVDRQIQAHADASKLLGDRIGETISGSLAAPIERMTQAMEQTNHGNNEAVTGMLETMLAGFMAKLEDTFGGQMRGLNEQMQRSMDSMSFVQSALQQLLADIAKANEQATNRMSGKLEDAMKQAASNQALLTDQMREFVTEFRKLVAEEQDKSRGAMDQAVAAVFEKITQAVDQLEVVRIAAASQEQARGEQLANETKQLVGGLSDQVDALLNRVVEQMQQTQRNIDQLSSVSLRAIDGMNQGALTMGNAAQRFETAGGAVSTVFERSSTIADHLVTTAATLQTTANAVRQGFEQYDTTRKNVDSQVATLTSLIESAKKEAGLSKELMGDLERIVEQLRRAEMQSKEYLEQVNEALTNAFMAFGTALTNQLKSTIAETDRHLAGGVGHLNGVVQELAHAVSRMKPN</sequence>
<keyword evidence="1" id="KW-0175">Coiled coil</keyword>
<keyword evidence="2" id="KW-1133">Transmembrane helix</keyword>
<evidence type="ECO:0000256" key="1">
    <source>
        <dbReference type="SAM" id="Coils"/>
    </source>
</evidence>